<reference evidence="2 3" key="1">
    <citation type="submission" date="2020-02" db="EMBL/GenBank/DDBJ databases">
        <authorList>
            <person name="Rodrigo-Torres L."/>
            <person name="Arahal R. D."/>
            <person name="Lucena T."/>
        </authorList>
    </citation>
    <scope>NUCLEOTIDE SEQUENCE [LARGE SCALE GENOMIC DNA]</scope>
    <source>
        <strain evidence="2 3">CECT 9734</strain>
    </source>
</reference>
<evidence type="ECO:0000256" key="1">
    <source>
        <dbReference type="SAM" id="Phobius"/>
    </source>
</evidence>
<protein>
    <recommendedName>
        <fullName evidence="4">Type II secretion system protein K</fullName>
    </recommendedName>
</protein>
<dbReference type="EMBL" id="CADCXY010000003">
    <property type="protein sequence ID" value="CAB0151172.1"/>
    <property type="molecule type" value="Genomic_DNA"/>
</dbReference>
<name>A0A6S6WK91_9GAMM</name>
<dbReference type="Proteomes" id="UP000481517">
    <property type="component" value="Unassembled WGS sequence"/>
</dbReference>
<keyword evidence="1" id="KW-1133">Transmembrane helix</keyword>
<keyword evidence="3" id="KW-1185">Reference proteome</keyword>
<keyword evidence="1" id="KW-0472">Membrane</keyword>
<evidence type="ECO:0000313" key="3">
    <source>
        <dbReference type="Proteomes" id="UP000481517"/>
    </source>
</evidence>
<dbReference type="RefSeq" id="WP_173920562.1">
    <property type="nucleotide sequence ID" value="NZ_CADCXY010000003.1"/>
</dbReference>
<sequence>MFKRAGADQQQGMALFQVLLMVAIISVLLLVMSQQTRSSVERAQAMQDQAELQLALDSTANYLDALLLSNNWLQARNNSTHPLADINFYNYPQPLRLPDRQAYAALTSGVSMQLQNEASLLSINFATGDIQNLLISLGTAPHRAELMVNELRQWLKQPDQLFFQSFSDLTQLNSWSMADVNLIRTYTTLDESLFNPAWAPDEVLRILLTQGQAATIEVLRKSNDNAVGMLQEFIELGGTLDNGIYPGEQQRIRITAKQNGLQLYRRVDYRPRQPIPLRLHAKHYEQVAQRSND</sequence>
<feature type="transmembrane region" description="Helical" evidence="1">
    <location>
        <begin position="12"/>
        <end position="32"/>
    </location>
</feature>
<accession>A0A6S6WK91</accession>
<dbReference type="AlphaFoldDB" id="A0A6S6WK91"/>
<proteinExistence type="predicted"/>
<evidence type="ECO:0008006" key="4">
    <source>
        <dbReference type="Google" id="ProtNLM"/>
    </source>
</evidence>
<keyword evidence="1" id="KW-0812">Transmembrane</keyword>
<gene>
    <name evidence="2" type="ORF">PSI9734_01585</name>
</gene>
<organism evidence="2 3">
    <name type="scientific">Pseudidiomarina piscicola</name>
    <dbReference type="NCBI Taxonomy" id="2614830"/>
    <lineage>
        <taxon>Bacteria</taxon>
        <taxon>Pseudomonadati</taxon>
        <taxon>Pseudomonadota</taxon>
        <taxon>Gammaproteobacteria</taxon>
        <taxon>Alteromonadales</taxon>
        <taxon>Idiomarinaceae</taxon>
        <taxon>Pseudidiomarina</taxon>
    </lineage>
</organism>
<evidence type="ECO:0000313" key="2">
    <source>
        <dbReference type="EMBL" id="CAB0151172.1"/>
    </source>
</evidence>